<keyword evidence="5 9" id="KW-0694">RNA-binding</keyword>
<keyword evidence="7 9" id="KW-0539">Nucleus</keyword>
<organism evidence="12 13">
    <name type="scientific">Cafeteria roenbergensis</name>
    <name type="common">Marine flagellate</name>
    <dbReference type="NCBI Taxonomy" id="33653"/>
    <lineage>
        <taxon>Eukaryota</taxon>
        <taxon>Sar</taxon>
        <taxon>Stramenopiles</taxon>
        <taxon>Bigyra</taxon>
        <taxon>Opalozoa</taxon>
        <taxon>Bicosoecida</taxon>
        <taxon>Cafeteriaceae</taxon>
        <taxon>Cafeteria</taxon>
    </lineage>
</organism>
<evidence type="ECO:0000313" key="12">
    <source>
        <dbReference type="EMBL" id="KAA0176453.1"/>
    </source>
</evidence>
<dbReference type="Pfam" id="PF01423">
    <property type="entry name" value="LSM"/>
    <property type="match status" value="1"/>
</dbReference>
<comment type="similarity">
    <text evidence="2 9">Belongs to the snRNP Sm proteins family.</text>
</comment>
<dbReference type="EMBL" id="VLTN01000007">
    <property type="protein sequence ID" value="KAA0155373.1"/>
    <property type="molecule type" value="Genomic_DNA"/>
</dbReference>
<dbReference type="AlphaFoldDB" id="A0A5A8EF02"/>
<dbReference type="SUPFAM" id="SSF50182">
    <property type="entry name" value="Sm-like ribonucleoproteins"/>
    <property type="match status" value="1"/>
</dbReference>
<dbReference type="PANTHER" id="PTHR20971">
    <property type="entry name" value="U6 SNRNA-ASSOCIATED PROTEIN"/>
    <property type="match status" value="1"/>
</dbReference>
<dbReference type="PROSITE" id="PS52002">
    <property type="entry name" value="SM"/>
    <property type="match status" value="1"/>
</dbReference>
<keyword evidence="6 9" id="KW-0508">mRNA splicing</keyword>
<evidence type="ECO:0000256" key="8">
    <source>
        <dbReference type="ARBA" id="ARBA00023274"/>
    </source>
</evidence>
<dbReference type="PANTHER" id="PTHR20971:SF0">
    <property type="entry name" value="U6 SNRNA-ASSOCIATED SM-LIKE PROTEIN LSM5"/>
    <property type="match status" value="1"/>
</dbReference>
<dbReference type="GO" id="GO:0046540">
    <property type="term" value="C:U4/U6 x U5 tri-snRNP complex"/>
    <property type="evidence" value="ECO:0007669"/>
    <property type="project" value="TreeGrafter"/>
</dbReference>
<dbReference type="OrthoDB" id="429711at2759"/>
<dbReference type="GO" id="GO:1990726">
    <property type="term" value="C:Lsm1-7-Pat1 complex"/>
    <property type="evidence" value="ECO:0007669"/>
    <property type="project" value="TreeGrafter"/>
</dbReference>
<name>A0A5A8EF02_CAFRO</name>
<dbReference type="Gene3D" id="2.30.30.100">
    <property type="match status" value="1"/>
</dbReference>
<keyword evidence="3 9" id="KW-0507">mRNA processing</keyword>
<dbReference type="GO" id="GO:0005681">
    <property type="term" value="C:spliceosomal complex"/>
    <property type="evidence" value="ECO:0007669"/>
    <property type="project" value="UniProtKB-KW"/>
</dbReference>
<reference evidence="13 14" key="1">
    <citation type="submission" date="2019-07" db="EMBL/GenBank/DDBJ databases">
        <title>Genomes of Cafeteria roenbergensis.</title>
        <authorList>
            <person name="Fischer M.G."/>
            <person name="Hackl T."/>
            <person name="Roman M."/>
        </authorList>
    </citation>
    <scope>NUCLEOTIDE SEQUENCE [LARGE SCALE GENOMIC DNA]</scope>
    <source>
        <strain evidence="11 14">BVI</strain>
        <strain evidence="12 13">E4-10P</strain>
    </source>
</reference>
<evidence type="ECO:0000256" key="9">
    <source>
        <dbReference type="RuleBase" id="RU365055"/>
    </source>
</evidence>
<comment type="caution">
    <text evidence="12">The sequence shown here is derived from an EMBL/GenBank/DDBJ whole genome shotgun (WGS) entry which is preliminary data.</text>
</comment>
<evidence type="ECO:0000256" key="2">
    <source>
        <dbReference type="ARBA" id="ARBA00006850"/>
    </source>
</evidence>
<dbReference type="InterPro" id="IPR033871">
    <property type="entry name" value="LSm5"/>
</dbReference>
<evidence type="ECO:0000259" key="10">
    <source>
        <dbReference type="PROSITE" id="PS52002"/>
    </source>
</evidence>
<dbReference type="OMA" id="YETTPQG"/>
<dbReference type="InterPro" id="IPR001163">
    <property type="entry name" value="Sm_dom_euk/arc"/>
</dbReference>
<dbReference type="CDD" id="cd01732">
    <property type="entry name" value="LSm5"/>
    <property type="match status" value="1"/>
</dbReference>
<evidence type="ECO:0000256" key="7">
    <source>
        <dbReference type="ARBA" id="ARBA00023242"/>
    </source>
</evidence>
<feature type="domain" description="Sm" evidence="10">
    <location>
        <begin position="11"/>
        <end position="87"/>
    </location>
</feature>
<dbReference type="GO" id="GO:0000398">
    <property type="term" value="P:mRNA splicing, via spliceosome"/>
    <property type="evidence" value="ECO:0007669"/>
    <property type="project" value="TreeGrafter"/>
</dbReference>
<evidence type="ECO:0000256" key="4">
    <source>
        <dbReference type="ARBA" id="ARBA00022728"/>
    </source>
</evidence>
<comment type="subcellular location">
    <subcellularLocation>
        <location evidence="1 9">Nucleus</location>
    </subcellularLocation>
</comment>
<sequence>MASAAAGSTLLPLALVDKCTGSRIWVLMQDNREIVGTLRGFDEYVNMVLDDAIEYVTVGTTQTEVARLEQMLLNGCNIAAMVPGSEASPFREPAE</sequence>
<dbReference type="InterPro" id="IPR010920">
    <property type="entry name" value="LSM_dom_sf"/>
</dbReference>
<evidence type="ECO:0000256" key="1">
    <source>
        <dbReference type="ARBA" id="ARBA00004123"/>
    </source>
</evidence>
<dbReference type="Proteomes" id="UP000323011">
    <property type="component" value="Unassembled WGS sequence"/>
</dbReference>
<keyword evidence="8 9" id="KW-0687">Ribonucleoprotein</keyword>
<evidence type="ECO:0000256" key="6">
    <source>
        <dbReference type="ARBA" id="ARBA00023187"/>
    </source>
</evidence>
<dbReference type="GO" id="GO:0005688">
    <property type="term" value="C:U6 snRNP"/>
    <property type="evidence" value="ECO:0007669"/>
    <property type="project" value="TreeGrafter"/>
</dbReference>
<dbReference type="GO" id="GO:0003723">
    <property type="term" value="F:RNA binding"/>
    <property type="evidence" value="ECO:0007669"/>
    <property type="project" value="UniProtKB-KW"/>
</dbReference>
<evidence type="ECO:0000313" key="11">
    <source>
        <dbReference type="EMBL" id="KAA0155373.1"/>
    </source>
</evidence>
<evidence type="ECO:0000313" key="13">
    <source>
        <dbReference type="Proteomes" id="UP000322899"/>
    </source>
</evidence>
<protein>
    <recommendedName>
        <fullName evidence="9">U6 snRNA-associated Sm-like protein LSm5</fullName>
    </recommendedName>
</protein>
<keyword evidence="14" id="KW-1185">Reference proteome</keyword>
<proteinExistence type="inferred from homology"/>
<comment type="function">
    <text evidence="9">Plays a role in U6 snRNP assembly and function. Binds to the 3' end of U6 snRNA.</text>
</comment>
<gene>
    <name evidence="9" type="primary">LSM5</name>
    <name evidence="12" type="ORF">FNF27_02149</name>
    <name evidence="11" type="ORF">FNF29_01748</name>
</gene>
<evidence type="ECO:0000256" key="5">
    <source>
        <dbReference type="ARBA" id="ARBA00022884"/>
    </source>
</evidence>
<dbReference type="SMART" id="SM00651">
    <property type="entry name" value="Sm"/>
    <property type="match status" value="1"/>
</dbReference>
<dbReference type="FunFam" id="2.30.30.100:FF:000041">
    <property type="entry name" value="U6 snRNA-associated Sm-like protein LSm5"/>
    <property type="match status" value="1"/>
</dbReference>
<keyword evidence="4 9" id="KW-0747">Spliceosome</keyword>
<comment type="subunit">
    <text evidence="9">LSm subunits form a heteromer with a doughnut shape.</text>
</comment>
<dbReference type="EMBL" id="VLTO01000008">
    <property type="protein sequence ID" value="KAA0176453.1"/>
    <property type="molecule type" value="Genomic_DNA"/>
</dbReference>
<accession>A0A5A8EF02</accession>
<dbReference type="Proteomes" id="UP000322899">
    <property type="component" value="Unassembled WGS sequence"/>
</dbReference>
<dbReference type="InterPro" id="IPR047575">
    <property type="entry name" value="Sm"/>
</dbReference>
<evidence type="ECO:0000313" key="14">
    <source>
        <dbReference type="Proteomes" id="UP000323011"/>
    </source>
</evidence>
<evidence type="ECO:0000256" key="3">
    <source>
        <dbReference type="ARBA" id="ARBA00022664"/>
    </source>
</evidence>